<protein>
    <submittedName>
        <fullName evidence="3">SNF2-related domain-containing protein</fullName>
    </submittedName>
</protein>
<reference evidence="3 4" key="1">
    <citation type="submission" date="2015-12" db="EMBL/GenBank/DDBJ databases">
        <title>Dictyostelia acquired genes for synthesis and detection of signals that induce cell-type specialization by lateral gene transfer from prokaryotes.</title>
        <authorList>
            <person name="Gloeckner G."/>
            <person name="Schaap P."/>
        </authorList>
    </citation>
    <scope>NUCLEOTIDE SEQUENCE [LARGE SCALE GENOMIC DNA]</scope>
    <source>
        <strain evidence="3 4">TK</strain>
    </source>
</reference>
<accession>A0A152A2G5</accession>
<dbReference type="EMBL" id="LODT01000016">
    <property type="protein sequence ID" value="KYR00261.1"/>
    <property type="molecule type" value="Genomic_DNA"/>
</dbReference>
<evidence type="ECO:0000256" key="1">
    <source>
        <dbReference type="SAM" id="Coils"/>
    </source>
</evidence>
<sequence>MENNNNNTKLNKIVNKNNKGIFKIEKIQSKIQFLADNQEENVKNQQKIEKLQSRLLKIQQKQNSNIDSSAQELNKLASLSIQDVQPVVISSNSQERTPTTTNSGDSLNSRKQLRALKKEQRKQGDSDSEYLEKKQLREQRKQERLERKQLKKEQINSSVVDSIDSQKDQEKVYRNQLKEQRKKERFERKQLKNDLKTKDANVLSHDDKLKLERKQLKEQRKLVKLEKRQLKTQPNNNDSDIQQLPTLQLPEKLTSTSPSNEILISTNDFISQLSQQKVEETESTSQSQQVDEVKKDLKKQKKLERKQLREQKKQERLERKEKPIASNTNDDSKPEQKEEEKLDRKQIREQKRQEKLDKKQASGNHSERKANINGIVNNFVHQNGQVSIEVLKQHTQSLLNSDFQDDKFQKVINCKRFTIKEDNTIQFSKSKPSAAKH</sequence>
<organism evidence="3 4">
    <name type="scientific">Tieghemostelium lacteum</name>
    <name type="common">Slime mold</name>
    <name type="synonym">Dictyostelium lacteum</name>
    <dbReference type="NCBI Taxonomy" id="361077"/>
    <lineage>
        <taxon>Eukaryota</taxon>
        <taxon>Amoebozoa</taxon>
        <taxon>Evosea</taxon>
        <taxon>Eumycetozoa</taxon>
        <taxon>Dictyostelia</taxon>
        <taxon>Dictyosteliales</taxon>
        <taxon>Raperosteliaceae</taxon>
        <taxon>Tieghemostelium</taxon>
    </lineage>
</organism>
<feature type="compositionally biased region" description="Basic and acidic residues" evidence="2">
    <location>
        <begin position="305"/>
        <end position="323"/>
    </location>
</feature>
<dbReference type="InParanoid" id="A0A152A2G5"/>
<comment type="caution">
    <text evidence="3">The sequence shown here is derived from an EMBL/GenBank/DDBJ whole genome shotgun (WGS) entry which is preliminary data.</text>
</comment>
<feature type="compositionally biased region" description="Polar residues" evidence="2">
    <location>
        <begin position="89"/>
        <end position="110"/>
    </location>
</feature>
<dbReference type="STRING" id="361077.A0A152A2G5"/>
<feature type="compositionally biased region" description="Basic and acidic residues" evidence="2">
    <location>
        <begin position="164"/>
        <end position="229"/>
    </location>
</feature>
<feature type="region of interest" description="Disordered" evidence="2">
    <location>
        <begin position="89"/>
        <end position="260"/>
    </location>
</feature>
<dbReference type="AlphaFoldDB" id="A0A152A2G5"/>
<feature type="coiled-coil region" evidence="1">
    <location>
        <begin position="34"/>
        <end position="61"/>
    </location>
</feature>
<keyword evidence="1" id="KW-0175">Coiled coil</keyword>
<proteinExistence type="predicted"/>
<gene>
    <name evidence="3" type="ORF">DLAC_03423</name>
</gene>
<feature type="region of interest" description="Disordered" evidence="2">
    <location>
        <begin position="275"/>
        <end position="370"/>
    </location>
</feature>
<dbReference type="Proteomes" id="UP000076078">
    <property type="component" value="Unassembled WGS sequence"/>
</dbReference>
<dbReference type="OMA" id="NDFGQKP"/>
<evidence type="ECO:0000256" key="2">
    <source>
        <dbReference type="SAM" id="MobiDB-lite"/>
    </source>
</evidence>
<evidence type="ECO:0000313" key="3">
    <source>
        <dbReference type="EMBL" id="KYR00261.1"/>
    </source>
</evidence>
<keyword evidence="4" id="KW-1185">Reference proteome</keyword>
<feature type="compositionally biased region" description="Basic and acidic residues" evidence="2">
    <location>
        <begin position="116"/>
        <end position="154"/>
    </location>
</feature>
<name>A0A152A2G5_TIELA</name>
<evidence type="ECO:0000313" key="4">
    <source>
        <dbReference type="Proteomes" id="UP000076078"/>
    </source>
</evidence>
<feature type="compositionally biased region" description="Basic and acidic residues" evidence="2">
    <location>
        <begin position="330"/>
        <end position="370"/>
    </location>
</feature>
<feature type="compositionally biased region" description="Polar residues" evidence="2">
    <location>
        <begin position="231"/>
        <end position="246"/>
    </location>
</feature>